<dbReference type="InterPro" id="IPR001607">
    <property type="entry name" value="Znf_UBP"/>
</dbReference>
<feature type="domain" description="RING-type" evidence="7">
    <location>
        <begin position="311"/>
        <end position="351"/>
    </location>
</feature>
<evidence type="ECO:0000313" key="10">
    <source>
        <dbReference type="Proteomes" id="UP000313359"/>
    </source>
</evidence>
<proteinExistence type="predicted"/>
<dbReference type="InterPro" id="IPR047243">
    <property type="entry name" value="RING-H2_BRAP2"/>
</dbReference>
<feature type="domain" description="UBP-type" evidence="8">
    <location>
        <begin position="348"/>
        <end position="463"/>
    </location>
</feature>
<accession>A0A5C2SKU7</accession>
<name>A0A5C2SKU7_9APHY</name>
<dbReference type="Proteomes" id="UP000313359">
    <property type="component" value="Unassembled WGS sequence"/>
</dbReference>
<keyword evidence="3" id="KW-0862">Zinc</keyword>
<feature type="compositionally biased region" description="Low complexity" evidence="6">
    <location>
        <begin position="8"/>
        <end position="26"/>
    </location>
</feature>
<gene>
    <name evidence="9" type="ORF">L227DRAFT_520282</name>
</gene>
<evidence type="ECO:0000313" key="9">
    <source>
        <dbReference type="EMBL" id="RPD64271.1"/>
    </source>
</evidence>
<keyword evidence="2 4" id="KW-0863">Zinc-finger</keyword>
<dbReference type="GO" id="GO:0007265">
    <property type="term" value="P:Ras protein signal transduction"/>
    <property type="evidence" value="ECO:0007669"/>
    <property type="project" value="TreeGrafter"/>
</dbReference>
<dbReference type="InterPro" id="IPR013083">
    <property type="entry name" value="Znf_RING/FYVE/PHD"/>
</dbReference>
<feature type="region of interest" description="Disordered" evidence="6">
    <location>
        <begin position="103"/>
        <end position="146"/>
    </location>
</feature>
<dbReference type="Pfam" id="PF02148">
    <property type="entry name" value="zf-UBP"/>
    <property type="match status" value="1"/>
</dbReference>
<dbReference type="PANTHER" id="PTHR24007">
    <property type="entry name" value="BRCA1-ASSOCIATED PROTEIN"/>
    <property type="match status" value="1"/>
</dbReference>
<dbReference type="SMART" id="SM00290">
    <property type="entry name" value="ZnF_UBP"/>
    <property type="match status" value="1"/>
</dbReference>
<dbReference type="Pfam" id="PF07576">
    <property type="entry name" value="BRAP2"/>
    <property type="match status" value="1"/>
</dbReference>
<evidence type="ECO:0000256" key="6">
    <source>
        <dbReference type="SAM" id="MobiDB-lite"/>
    </source>
</evidence>
<dbReference type="InterPro" id="IPR034931">
    <property type="entry name" value="ETP1_RRM"/>
</dbReference>
<dbReference type="CDD" id="cd16457">
    <property type="entry name" value="RING-H2_BRAP2"/>
    <property type="match status" value="1"/>
</dbReference>
<evidence type="ECO:0000259" key="8">
    <source>
        <dbReference type="PROSITE" id="PS50271"/>
    </source>
</evidence>
<evidence type="ECO:0000256" key="3">
    <source>
        <dbReference type="ARBA" id="ARBA00022833"/>
    </source>
</evidence>
<keyword evidence="1" id="KW-0479">Metal-binding</keyword>
<dbReference type="PROSITE" id="PS50089">
    <property type="entry name" value="ZF_RING_2"/>
    <property type="match status" value="1"/>
</dbReference>
<feature type="region of interest" description="Disordered" evidence="6">
    <location>
        <begin position="651"/>
        <end position="673"/>
    </location>
</feature>
<evidence type="ECO:0000256" key="2">
    <source>
        <dbReference type="ARBA" id="ARBA00022771"/>
    </source>
</evidence>
<dbReference type="AlphaFoldDB" id="A0A5C2SKU7"/>
<keyword evidence="10" id="KW-1185">Reference proteome</keyword>
<evidence type="ECO:0000256" key="1">
    <source>
        <dbReference type="ARBA" id="ARBA00022723"/>
    </source>
</evidence>
<dbReference type="STRING" id="1328759.A0A5C2SKU7"/>
<dbReference type="GO" id="GO:0061630">
    <property type="term" value="F:ubiquitin protein ligase activity"/>
    <property type="evidence" value="ECO:0007669"/>
    <property type="project" value="TreeGrafter"/>
</dbReference>
<dbReference type="GO" id="GO:0005737">
    <property type="term" value="C:cytoplasm"/>
    <property type="evidence" value="ECO:0007669"/>
    <property type="project" value="TreeGrafter"/>
</dbReference>
<dbReference type="EMBL" id="ML122254">
    <property type="protein sequence ID" value="RPD64271.1"/>
    <property type="molecule type" value="Genomic_DNA"/>
</dbReference>
<dbReference type="PROSITE" id="PS50271">
    <property type="entry name" value="ZF_UBP"/>
    <property type="match status" value="1"/>
</dbReference>
<keyword evidence="5" id="KW-0175">Coiled coil</keyword>
<dbReference type="Pfam" id="PF13639">
    <property type="entry name" value="zf-RING_2"/>
    <property type="match status" value="1"/>
</dbReference>
<dbReference type="GO" id="GO:0008270">
    <property type="term" value="F:zinc ion binding"/>
    <property type="evidence" value="ECO:0007669"/>
    <property type="project" value="UniProtKB-KW"/>
</dbReference>
<feature type="coiled-coil region" evidence="5">
    <location>
        <begin position="510"/>
        <end position="626"/>
    </location>
</feature>
<evidence type="ECO:0000259" key="7">
    <source>
        <dbReference type="PROSITE" id="PS50089"/>
    </source>
</evidence>
<dbReference type="SUPFAM" id="SSF57850">
    <property type="entry name" value="RING/U-box"/>
    <property type="match status" value="2"/>
</dbReference>
<protein>
    <submittedName>
        <fullName evidence="9">Zf-UBP-domain-containing protein</fullName>
    </submittedName>
</protein>
<feature type="region of interest" description="Disordered" evidence="6">
    <location>
        <begin position="360"/>
        <end position="379"/>
    </location>
</feature>
<evidence type="ECO:0000256" key="5">
    <source>
        <dbReference type="SAM" id="Coils"/>
    </source>
</evidence>
<dbReference type="CDD" id="cd12717">
    <property type="entry name" value="RRM_ETP1"/>
    <property type="match status" value="1"/>
</dbReference>
<dbReference type="InterPro" id="IPR001841">
    <property type="entry name" value="Znf_RING"/>
</dbReference>
<feature type="compositionally biased region" description="Polar residues" evidence="6">
    <location>
        <begin position="132"/>
        <end position="146"/>
    </location>
</feature>
<sequence>MRGYHIRISITHPSPSQTSSSATSSSYKQAPAIPTTQTFIPSSLFQPLPSHGPRFTSRRNTFSIHNIASEKEKQPEEPDRRDYRFGPLRVDWVDFSDMDAPGSSFIKVGSGSGSGKDREKSTQRRGEPATASFVTTSTHSKSGSTNLPEGIVHIFRDYPRSSEETSKSTVTYAAATANGPAQSAQSELGQELQTYVESDDVTLAVLAVPSWMTPSDFLAFVAPAADGIAHLRMIRDSAPNRSIVVMKFRDKASASEFAEAYNGKQFNSMEPETCHVVRVLSIAIEVDDHVSQSISRLASTRVSGAYELPTCPVCLERMDAAVTGLVTVPCSHTFHCACLSKWGDSRCPVCRYSQTLLYSHPTSSNTSRSTRPIPFSSSSSTDERSHCADCGSTTNLWICLICGNIGCGRYGRAHAHAHYVSTTHLYALELETQRVWDYAGDGYVHRLIQNKADGKLVELPSAAAAVGTRSEGAGGGPTAADALTAEKIEAIGIEYSYLLTSQLDSQRTFYEEQTAELRSQVDAMRKLVEQVSSELERERARARDVAAQRAIEDEARIVELQREKAKAEKRAEKAAELARSLAKELREERAVSEGLMKNLTSAKEQAEAASKESADMREKVQELQDQVRDVMFFLEAKSKIENGDGVAAEAAGGTLEVQANESKSASRRKKGKH</sequence>
<dbReference type="InterPro" id="IPR011422">
    <property type="entry name" value="BRAP2/ETP1_RRM"/>
</dbReference>
<dbReference type="SMART" id="SM00184">
    <property type="entry name" value="RING"/>
    <property type="match status" value="1"/>
</dbReference>
<feature type="region of interest" description="Disordered" evidence="6">
    <location>
        <begin position="1"/>
        <end position="30"/>
    </location>
</feature>
<organism evidence="9 10">
    <name type="scientific">Lentinus tigrinus ALCF2SS1-6</name>
    <dbReference type="NCBI Taxonomy" id="1328759"/>
    <lineage>
        <taxon>Eukaryota</taxon>
        <taxon>Fungi</taxon>
        <taxon>Dikarya</taxon>
        <taxon>Basidiomycota</taxon>
        <taxon>Agaricomycotina</taxon>
        <taxon>Agaricomycetes</taxon>
        <taxon>Polyporales</taxon>
        <taxon>Polyporaceae</taxon>
        <taxon>Lentinus</taxon>
    </lineage>
</organism>
<dbReference type="OrthoDB" id="273556at2759"/>
<dbReference type="GO" id="GO:0016567">
    <property type="term" value="P:protein ubiquitination"/>
    <property type="evidence" value="ECO:0007669"/>
    <property type="project" value="TreeGrafter"/>
</dbReference>
<evidence type="ECO:0000256" key="4">
    <source>
        <dbReference type="PROSITE-ProRule" id="PRU00502"/>
    </source>
</evidence>
<reference evidence="9" key="1">
    <citation type="journal article" date="2018" name="Genome Biol. Evol.">
        <title>Genomics and development of Lentinus tigrinus, a white-rot wood-decaying mushroom with dimorphic fruiting bodies.</title>
        <authorList>
            <person name="Wu B."/>
            <person name="Xu Z."/>
            <person name="Knudson A."/>
            <person name="Carlson A."/>
            <person name="Chen N."/>
            <person name="Kovaka S."/>
            <person name="LaButti K."/>
            <person name="Lipzen A."/>
            <person name="Pennachio C."/>
            <person name="Riley R."/>
            <person name="Schakwitz W."/>
            <person name="Umezawa K."/>
            <person name="Ohm R.A."/>
            <person name="Grigoriev I.V."/>
            <person name="Nagy L.G."/>
            <person name="Gibbons J."/>
            <person name="Hibbett D."/>
        </authorList>
    </citation>
    <scope>NUCLEOTIDE SEQUENCE [LARGE SCALE GENOMIC DNA]</scope>
    <source>
        <strain evidence="9">ALCF2SS1-6</strain>
    </source>
</reference>
<dbReference type="Gene3D" id="3.30.40.10">
    <property type="entry name" value="Zinc/RING finger domain, C3HC4 (zinc finger)"/>
    <property type="match status" value="2"/>
</dbReference>
<dbReference type="PANTHER" id="PTHR24007:SF7">
    <property type="entry name" value="BRCA1-ASSOCIATED PROTEIN"/>
    <property type="match status" value="1"/>
</dbReference>
<feature type="compositionally biased region" description="Basic and acidic residues" evidence="6">
    <location>
        <begin position="115"/>
        <end position="127"/>
    </location>
</feature>